<dbReference type="SMART" id="SM00878">
    <property type="entry name" value="Biotin_carb_C"/>
    <property type="match status" value="1"/>
</dbReference>
<accession>A0A1C0U269</accession>
<dbReference type="EC" id="6.3.4.14" evidence="8"/>
<protein>
    <submittedName>
        <fullName evidence="8">Biotin carboxylase</fullName>
        <ecNumber evidence="8">6.3.4.14</ecNumber>
    </submittedName>
</protein>
<dbReference type="FunFam" id="3.30.1490.20:FF:000003">
    <property type="entry name" value="acetyl-CoA carboxylase isoform X1"/>
    <property type="match status" value="1"/>
</dbReference>
<dbReference type="PANTHER" id="PTHR18866:SF127">
    <property type="match status" value="1"/>
</dbReference>
<reference evidence="8 9" key="1">
    <citation type="submission" date="2015-12" db="EMBL/GenBank/DDBJ databases">
        <title>Genome comparisons provide insights into the role of secondary metabolites in the pathogenic phase of the Photorhabdus life cycle.</title>
        <authorList>
            <person name="Tobias N.J."/>
            <person name="Mishra B."/>
            <person name="Gupta D.K."/>
            <person name="Thines M."/>
            <person name="Stinear T.P."/>
            <person name="Bode H.B."/>
        </authorList>
    </citation>
    <scope>NUCLEOTIDE SEQUENCE [LARGE SCALE GENOMIC DNA]</scope>
    <source>
        <strain evidence="8 9">PB68.1</strain>
    </source>
</reference>
<evidence type="ECO:0000256" key="1">
    <source>
        <dbReference type="ARBA" id="ARBA00022598"/>
    </source>
</evidence>
<proteinExistence type="predicted"/>
<dbReference type="InterPro" id="IPR005482">
    <property type="entry name" value="Biotin_COase_C"/>
</dbReference>
<evidence type="ECO:0000313" key="8">
    <source>
        <dbReference type="EMBL" id="OCQ52004.1"/>
    </source>
</evidence>
<dbReference type="PANTHER" id="PTHR18866">
    <property type="entry name" value="CARBOXYLASE:PYRUVATE/ACETYL-COA/PROPIONYL-COA CARBOXYLASE"/>
    <property type="match status" value="1"/>
</dbReference>
<dbReference type="GO" id="GO:0004075">
    <property type="term" value="F:biotin carboxylase activity"/>
    <property type="evidence" value="ECO:0007669"/>
    <property type="project" value="UniProtKB-EC"/>
</dbReference>
<dbReference type="Gene3D" id="3.30.470.20">
    <property type="entry name" value="ATP-grasp fold, B domain"/>
    <property type="match status" value="1"/>
</dbReference>
<dbReference type="Pfam" id="PF02785">
    <property type="entry name" value="Biotin_carb_C"/>
    <property type="match status" value="1"/>
</dbReference>
<comment type="caution">
    <text evidence="8">The sequence shown here is derived from an EMBL/GenBank/DDBJ whole genome shotgun (WGS) entry which is preliminary data.</text>
</comment>
<dbReference type="Pfam" id="PF00289">
    <property type="entry name" value="Biotin_carb_N"/>
    <property type="match status" value="1"/>
</dbReference>
<organism evidence="8 9">
    <name type="scientific">Photorhabdus australis subsp. thailandensis</name>
    <dbReference type="NCBI Taxonomy" id="2805096"/>
    <lineage>
        <taxon>Bacteria</taxon>
        <taxon>Pseudomonadati</taxon>
        <taxon>Pseudomonadota</taxon>
        <taxon>Gammaproteobacteria</taxon>
        <taxon>Enterobacterales</taxon>
        <taxon>Morganellaceae</taxon>
        <taxon>Photorhabdus</taxon>
    </lineage>
</organism>
<keyword evidence="2 5" id="KW-0547">Nucleotide-binding</keyword>
<name>A0A1C0U269_9GAMM</name>
<keyword evidence="1 8" id="KW-0436">Ligase</keyword>
<keyword evidence="3 5" id="KW-0067">ATP-binding</keyword>
<dbReference type="SUPFAM" id="SSF51246">
    <property type="entry name" value="Rudiment single hybrid motif"/>
    <property type="match status" value="1"/>
</dbReference>
<dbReference type="PROSITE" id="PS50979">
    <property type="entry name" value="BC"/>
    <property type="match status" value="1"/>
</dbReference>
<dbReference type="Pfam" id="PF02786">
    <property type="entry name" value="CPSase_L_D2"/>
    <property type="match status" value="1"/>
</dbReference>
<sequence>MIRHVLICCRGEIALRFIRTCRLMDISTTVIYSADDDNAEFVHAADQAVRVDAWIPETLITTVINVALSCKVDAVAPGYGPLAENADFADACVKANLIFIGPNSSVIRQTGDKIAARVAAERAKIPIIPGMQIDADANAAMILANNLGYPLLIKAAHGGGGRGIRVVDQPEDFITSYEEVRQESLRAFGNNRVYLEKFLGEDVRHIEVQILADRYGKILHLGTRECSVQRRRQKIVEEAPAPGLTEMQYEQLHNAALAVAHQVEYDSAGTVEFLLDKEGHFYFIEMNARIQVEHPVTEVITGIDIVEHMIYSASNQPLTLTQQDIHFSGHAIEFRICAEDAHGDFLPNGGEVLDYRVPEGPGIRIDSGIHLGAKMSPLFDSLCLKLIVSGATREQTLKRSRQALDELVIAGFSTNLAVHRWLIGNQSFNQGNYDLSIGKTIENTHSLPQRKALAIHAITALALYLNLIPDVQTHPDTHRPISPWIQRNSSWK</sequence>
<dbReference type="InterPro" id="IPR016185">
    <property type="entry name" value="PreATP-grasp_dom_sf"/>
</dbReference>
<keyword evidence="9" id="KW-1185">Reference proteome</keyword>
<dbReference type="PROSITE" id="PS50975">
    <property type="entry name" value="ATP_GRASP"/>
    <property type="match status" value="1"/>
</dbReference>
<dbReference type="SUPFAM" id="SSF56059">
    <property type="entry name" value="Glutathione synthetase ATP-binding domain-like"/>
    <property type="match status" value="1"/>
</dbReference>
<dbReference type="InterPro" id="IPR011761">
    <property type="entry name" value="ATP-grasp"/>
</dbReference>
<dbReference type="SUPFAM" id="SSF52440">
    <property type="entry name" value="PreATP-grasp domain"/>
    <property type="match status" value="1"/>
</dbReference>
<evidence type="ECO:0000259" key="7">
    <source>
        <dbReference type="PROSITE" id="PS50979"/>
    </source>
</evidence>
<evidence type="ECO:0000256" key="5">
    <source>
        <dbReference type="PROSITE-ProRule" id="PRU00409"/>
    </source>
</evidence>
<evidence type="ECO:0000256" key="4">
    <source>
        <dbReference type="ARBA" id="ARBA00023267"/>
    </source>
</evidence>
<keyword evidence="4" id="KW-0092">Biotin</keyword>
<dbReference type="GO" id="GO:0005524">
    <property type="term" value="F:ATP binding"/>
    <property type="evidence" value="ECO:0007669"/>
    <property type="project" value="UniProtKB-UniRule"/>
</dbReference>
<dbReference type="InterPro" id="IPR005481">
    <property type="entry name" value="BC-like_N"/>
</dbReference>
<gene>
    <name evidence="8" type="primary">accC_2</name>
    <name evidence="8" type="ORF">Ppb6_02798</name>
</gene>
<dbReference type="InterPro" id="IPR005479">
    <property type="entry name" value="CPAse_ATP-bd"/>
</dbReference>
<dbReference type="EMBL" id="LOMY01000100">
    <property type="protein sequence ID" value="OCQ52004.1"/>
    <property type="molecule type" value="Genomic_DNA"/>
</dbReference>
<dbReference type="RefSeq" id="WP_083195643.1">
    <property type="nucleotide sequence ID" value="NZ_CAWMQZ010000100.1"/>
</dbReference>
<dbReference type="Proteomes" id="UP000093476">
    <property type="component" value="Unassembled WGS sequence"/>
</dbReference>
<dbReference type="AlphaFoldDB" id="A0A1C0U269"/>
<dbReference type="PROSITE" id="PS00866">
    <property type="entry name" value="CPSASE_1"/>
    <property type="match status" value="1"/>
</dbReference>
<dbReference type="PROSITE" id="PS00867">
    <property type="entry name" value="CPSASE_2"/>
    <property type="match status" value="1"/>
</dbReference>
<evidence type="ECO:0000256" key="2">
    <source>
        <dbReference type="ARBA" id="ARBA00022741"/>
    </source>
</evidence>
<evidence type="ECO:0000313" key="9">
    <source>
        <dbReference type="Proteomes" id="UP000093476"/>
    </source>
</evidence>
<dbReference type="InterPro" id="IPR050856">
    <property type="entry name" value="Biotin_carboxylase_complex"/>
</dbReference>
<feature type="domain" description="ATP-grasp" evidence="6">
    <location>
        <begin position="117"/>
        <end position="314"/>
    </location>
</feature>
<evidence type="ECO:0000256" key="3">
    <source>
        <dbReference type="ARBA" id="ARBA00022840"/>
    </source>
</evidence>
<dbReference type="PATRIC" id="fig|286156.4.peg.3177"/>
<dbReference type="InterPro" id="IPR011764">
    <property type="entry name" value="Biotin_carboxylation_dom"/>
</dbReference>
<dbReference type="GO" id="GO:0046872">
    <property type="term" value="F:metal ion binding"/>
    <property type="evidence" value="ECO:0007669"/>
    <property type="project" value="InterPro"/>
</dbReference>
<dbReference type="InterPro" id="IPR011054">
    <property type="entry name" value="Rudment_hybrid_motif"/>
</dbReference>
<dbReference type="STRING" id="286156.Ppb6_02798"/>
<evidence type="ECO:0000259" key="6">
    <source>
        <dbReference type="PROSITE" id="PS50975"/>
    </source>
</evidence>
<feature type="domain" description="Biotin carboxylation" evidence="7">
    <location>
        <begin position="1"/>
        <end position="443"/>
    </location>
</feature>